<dbReference type="InterPro" id="IPR039551">
    <property type="entry name" value="Cho/carn_acyl_trans"/>
</dbReference>
<evidence type="ECO:0000313" key="6">
    <source>
        <dbReference type="Proteomes" id="UP001168972"/>
    </source>
</evidence>
<reference evidence="5" key="1">
    <citation type="journal article" date="2023" name="bioRxiv">
        <title>Scaffold-level genome assemblies of two parasitoid biocontrol wasps reveal the parthenogenesis mechanism and an associated novel virus.</title>
        <authorList>
            <person name="Inwood S."/>
            <person name="Skelly J."/>
            <person name="Guhlin J."/>
            <person name="Harrop T."/>
            <person name="Goldson S."/>
            <person name="Dearden P."/>
        </authorList>
    </citation>
    <scope>NUCLEOTIDE SEQUENCE</scope>
    <source>
        <strain evidence="5">Lincoln</strain>
        <tissue evidence="5">Whole body</tissue>
    </source>
</reference>
<sequence length="100" mass="11281">MHREGWRDSVLGAPRRLMTTISSLSYDNAFHPTPKGEPLPSLPVPQLETTMQKYLAQVEAICPSHLDKCKMLVKAFLAGPGPKLQQQLLERQQTTINWVN</sequence>
<dbReference type="Gene3D" id="1.10.275.20">
    <property type="entry name" value="Choline/Carnitine o-acyltransferase"/>
    <property type="match status" value="1"/>
</dbReference>
<dbReference type="AlphaFoldDB" id="A0AA39F243"/>
<name>A0AA39F243_MICHY</name>
<dbReference type="GO" id="GO:0007274">
    <property type="term" value="P:neuromuscular synaptic transmission"/>
    <property type="evidence" value="ECO:0007669"/>
    <property type="project" value="TreeGrafter"/>
</dbReference>
<organism evidence="5 6">
    <name type="scientific">Microctonus hyperodae</name>
    <name type="common">Parasitoid wasp</name>
    <dbReference type="NCBI Taxonomy" id="165561"/>
    <lineage>
        <taxon>Eukaryota</taxon>
        <taxon>Metazoa</taxon>
        <taxon>Ecdysozoa</taxon>
        <taxon>Arthropoda</taxon>
        <taxon>Hexapoda</taxon>
        <taxon>Insecta</taxon>
        <taxon>Pterygota</taxon>
        <taxon>Neoptera</taxon>
        <taxon>Endopterygota</taxon>
        <taxon>Hymenoptera</taxon>
        <taxon>Apocrita</taxon>
        <taxon>Ichneumonoidea</taxon>
        <taxon>Braconidae</taxon>
        <taxon>Euphorinae</taxon>
        <taxon>Microctonus</taxon>
    </lineage>
</organism>
<evidence type="ECO:0000256" key="1">
    <source>
        <dbReference type="ARBA" id="ARBA00005005"/>
    </source>
</evidence>
<gene>
    <name evidence="5" type="ORF">PV327_009986</name>
</gene>
<accession>A0AA39F243</accession>
<dbReference type="InterPro" id="IPR042572">
    <property type="entry name" value="Carn_acyl_trans_N"/>
</dbReference>
<keyword evidence="2" id="KW-0808">Transferase</keyword>
<protein>
    <recommendedName>
        <fullName evidence="4">Choline/carnitine acyltransferase domain-containing protein</fullName>
    </recommendedName>
</protein>
<feature type="domain" description="Choline/carnitine acyltransferase" evidence="4">
    <location>
        <begin position="42"/>
        <end position="99"/>
    </location>
</feature>
<comment type="pathway">
    <text evidence="1">Lipid metabolism; fatty acid beta-oxidation.</text>
</comment>
<dbReference type="Pfam" id="PF00755">
    <property type="entry name" value="Carn_acyltransf"/>
    <property type="match status" value="1"/>
</dbReference>
<dbReference type="PANTHER" id="PTHR22589:SF14">
    <property type="entry name" value="CHOLINE O-ACETYLTRANSFERASE"/>
    <property type="match status" value="1"/>
</dbReference>
<reference evidence="5" key="2">
    <citation type="submission" date="2023-03" db="EMBL/GenBank/DDBJ databases">
        <authorList>
            <person name="Inwood S.N."/>
            <person name="Skelly J.G."/>
            <person name="Guhlin J."/>
            <person name="Harrop T.W.R."/>
            <person name="Goldson S.G."/>
            <person name="Dearden P.K."/>
        </authorList>
    </citation>
    <scope>NUCLEOTIDE SEQUENCE</scope>
    <source>
        <strain evidence="5">Lincoln</strain>
        <tissue evidence="5">Whole body</tissue>
    </source>
</reference>
<dbReference type="GO" id="GO:0005737">
    <property type="term" value="C:cytoplasm"/>
    <property type="evidence" value="ECO:0007669"/>
    <property type="project" value="TreeGrafter"/>
</dbReference>
<comment type="caution">
    <text evidence="5">The sequence shown here is derived from an EMBL/GenBank/DDBJ whole genome shotgun (WGS) entry which is preliminary data.</text>
</comment>
<evidence type="ECO:0000256" key="3">
    <source>
        <dbReference type="ARBA" id="ARBA00048999"/>
    </source>
</evidence>
<proteinExistence type="predicted"/>
<evidence type="ECO:0000313" key="5">
    <source>
        <dbReference type="EMBL" id="KAK0161527.1"/>
    </source>
</evidence>
<evidence type="ECO:0000256" key="2">
    <source>
        <dbReference type="ARBA" id="ARBA00023315"/>
    </source>
</evidence>
<dbReference type="Proteomes" id="UP001168972">
    <property type="component" value="Unassembled WGS sequence"/>
</dbReference>
<dbReference type="GO" id="GO:0045202">
    <property type="term" value="C:synapse"/>
    <property type="evidence" value="ECO:0007669"/>
    <property type="project" value="GOC"/>
</dbReference>
<dbReference type="PANTHER" id="PTHR22589">
    <property type="entry name" value="CARNITINE O-ACYLTRANSFERASE"/>
    <property type="match status" value="1"/>
</dbReference>
<evidence type="ECO:0000259" key="4">
    <source>
        <dbReference type="Pfam" id="PF00755"/>
    </source>
</evidence>
<dbReference type="GO" id="GO:0043005">
    <property type="term" value="C:neuron projection"/>
    <property type="evidence" value="ECO:0007669"/>
    <property type="project" value="TreeGrafter"/>
</dbReference>
<comment type="catalytic activity">
    <reaction evidence="3">
        <text>4,8-dimethylnonanoyl-CoA + (R)-carnitine = O-4,8-dimethylnonanoyl-(R)-carnitine + CoA</text>
        <dbReference type="Rhea" id="RHEA:44860"/>
        <dbReference type="ChEBI" id="CHEBI:16347"/>
        <dbReference type="ChEBI" id="CHEBI:57287"/>
        <dbReference type="ChEBI" id="CHEBI:77061"/>
        <dbReference type="ChEBI" id="CHEBI:84654"/>
    </reaction>
</comment>
<dbReference type="GO" id="GO:0008292">
    <property type="term" value="P:acetylcholine biosynthetic process"/>
    <property type="evidence" value="ECO:0007669"/>
    <property type="project" value="TreeGrafter"/>
</dbReference>
<keyword evidence="2" id="KW-0012">Acyltransferase</keyword>
<dbReference type="InterPro" id="IPR000542">
    <property type="entry name" value="Carn_acyl_trans"/>
</dbReference>
<dbReference type="SUPFAM" id="SSF52777">
    <property type="entry name" value="CoA-dependent acyltransferases"/>
    <property type="match status" value="1"/>
</dbReference>
<dbReference type="EMBL" id="JAQQBR010001835">
    <property type="protein sequence ID" value="KAK0161527.1"/>
    <property type="molecule type" value="Genomic_DNA"/>
</dbReference>
<dbReference type="GO" id="GO:0004102">
    <property type="term" value="F:choline O-acetyltransferase activity"/>
    <property type="evidence" value="ECO:0007669"/>
    <property type="project" value="TreeGrafter"/>
</dbReference>
<keyword evidence="6" id="KW-1185">Reference proteome</keyword>